<dbReference type="SUPFAM" id="SSF53474">
    <property type="entry name" value="alpha/beta-Hydrolases"/>
    <property type="match status" value="1"/>
</dbReference>
<protein>
    <recommendedName>
        <fullName evidence="10">GPI inositol-deacylase</fullName>
        <ecNumber evidence="10">3.1.-.-</ecNumber>
    </recommendedName>
</protein>
<sequence>MNHGILSVLLGAFTAIAIFTCFRASIQAPSQLSPQGCRMSYMSPSYILQSGFNAAWTSFSGRYSLWLYREVGWENNQPSGMPVLFIPGNAGSSHQVRSIASSATRQYFSSPYIISPDFSSRSPVTKPLDIFAVEFNEDLSAFHGPTLLSERTYALDAIRYILSLYPPNTSIVVMGHSMGGVVATSLLPSPDISAIITMSTPHTLPPARFDNRIEGIYSNNHQHLVADPTPIVSICGGATDMMVPSESCILPQPSAQNVFRKTIFSSGMERCWTGIGHREMVWCHQARWQVARAALELSATVPSTPLARARILDTWLRNGHEDPPITDISVPFADGAQTEAIPGTKDTSSGPTLKLVNPVFRGSRVFYLRPPTVAENGGSDGGQRSFLLYLAGGAIGTVSPFSSGSLRASVFRCSSAEEFSTERCVPIPPTALYLLPVTHPHQEFPVSGAGSDETEGIALFDGKIPANSADSWVAIKVDGANGGGWVIGGFTDDSYLVRSDASTFAVLFGSATVSLPTPPSGNVPLKTEITFPNVLVNVLLVYRLTPKFASHSCKDTLLPPLLAHKTPAESHYHRIHPSTSPPYRPILLHSHSSAPYIHTSFPDRGLNLTLHTSGEPETCYPESIAITIDWWMSIGRWGYRYWPVLATWSIGIASLVIWQGLRAAVYETGVPLPPLSQAIPTFIKSLLPRLILISFLVAVLPLPTSAYLGLSGEPLLAFLAPILVLLSTGLVITTFWLLSLLAYLAAVISSAVGRIIRGKDCEREPPMRTRRLRTTIGSISIVFLLIFFFVPWQVAFLGSYLIIFHTTVSSACSLPTWRRTSHKSKTSSLNAYPPSPASPPLPPRLSSHARAEKKLNNQIYNHTLLAYLLLLGTLLLPLSAPVLAVWVRTLSTAGYATPFNGDHNFLYVAPWLLLADWAWTCTRKQGSIRIFETESVIQKTAVTWPFVMVAFIAFVYGPRFTYLISNFTSVGLGIAFCTCVGRRYWRVE</sequence>
<evidence type="ECO:0000256" key="2">
    <source>
        <dbReference type="ARBA" id="ARBA00006931"/>
    </source>
</evidence>
<evidence type="ECO:0000259" key="12">
    <source>
        <dbReference type="Pfam" id="PF07819"/>
    </source>
</evidence>
<dbReference type="PANTHER" id="PTHR15495">
    <property type="entry name" value="NEGATIVE REGULATOR OF VESICLE FORMATION-RELATED"/>
    <property type="match status" value="1"/>
</dbReference>
<comment type="subcellular location">
    <subcellularLocation>
        <location evidence="1">Endoplasmic reticulum membrane</location>
        <topology evidence="1">Multi-pass membrane protein</topology>
    </subcellularLocation>
</comment>
<dbReference type="GO" id="GO:0015031">
    <property type="term" value="P:protein transport"/>
    <property type="evidence" value="ECO:0007669"/>
    <property type="project" value="UniProtKB-KW"/>
</dbReference>
<evidence type="ECO:0000256" key="10">
    <source>
        <dbReference type="RuleBase" id="RU365011"/>
    </source>
</evidence>
<dbReference type="Gene3D" id="3.40.50.1820">
    <property type="entry name" value="alpha/beta hydrolase"/>
    <property type="match status" value="1"/>
</dbReference>
<keyword evidence="7 10" id="KW-0653">Protein transport</keyword>
<feature type="region of interest" description="Disordered" evidence="11">
    <location>
        <begin position="824"/>
        <end position="846"/>
    </location>
</feature>
<evidence type="ECO:0000313" key="14">
    <source>
        <dbReference type="EMBL" id="KAF9782201.1"/>
    </source>
</evidence>
<evidence type="ECO:0000256" key="5">
    <source>
        <dbReference type="ARBA" id="ARBA00022801"/>
    </source>
</evidence>
<evidence type="ECO:0000256" key="7">
    <source>
        <dbReference type="ARBA" id="ARBA00022927"/>
    </source>
</evidence>
<dbReference type="EMBL" id="WIUZ02000012">
    <property type="protein sequence ID" value="KAF9782201.1"/>
    <property type="molecule type" value="Genomic_DNA"/>
</dbReference>
<feature type="transmembrane region" description="Helical" evidence="10">
    <location>
        <begin position="641"/>
        <end position="665"/>
    </location>
</feature>
<keyword evidence="8 10" id="KW-1133">Transmembrane helix</keyword>
<accession>A0A9P6HB74</accession>
<evidence type="ECO:0000259" key="13">
    <source>
        <dbReference type="Pfam" id="PF25140"/>
    </source>
</evidence>
<comment type="function">
    <text evidence="10">Involved in inositol deacylation of GPI-anchored proteins which plays important roles in the quality control and ER-associated degradation of GPI-anchored proteins.</text>
</comment>
<dbReference type="InterPro" id="IPR039529">
    <property type="entry name" value="PGAP1/BST1"/>
</dbReference>
<feature type="domain" description="GPI inositol-deacylase PGAP1-like alpha/beta" evidence="12">
    <location>
        <begin position="78"/>
        <end position="296"/>
    </location>
</feature>
<dbReference type="GO" id="GO:0006888">
    <property type="term" value="P:endoplasmic reticulum to Golgi vesicle-mediated transport"/>
    <property type="evidence" value="ECO:0007669"/>
    <property type="project" value="TreeGrafter"/>
</dbReference>
<evidence type="ECO:0000256" key="8">
    <source>
        <dbReference type="ARBA" id="ARBA00022989"/>
    </source>
</evidence>
<gene>
    <name evidence="14" type="ORF">BJ322DRAFT_1074782</name>
</gene>
<evidence type="ECO:0000256" key="11">
    <source>
        <dbReference type="SAM" id="MobiDB-lite"/>
    </source>
</evidence>
<feature type="transmembrane region" description="Helical" evidence="10">
    <location>
        <begin position="796"/>
        <end position="817"/>
    </location>
</feature>
<evidence type="ECO:0000256" key="3">
    <source>
        <dbReference type="ARBA" id="ARBA00022448"/>
    </source>
</evidence>
<dbReference type="InterPro" id="IPR029058">
    <property type="entry name" value="AB_hydrolase_fold"/>
</dbReference>
<feature type="transmembrane region" description="Helical" evidence="10">
    <location>
        <begin position="686"/>
        <end position="710"/>
    </location>
</feature>
<dbReference type="Proteomes" id="UP000736335">
    <property type="component" value="Unassembled WGS sequence"/>
</dbReference>
<evidence type="ECO:0000256" key="9">
    <source>
        <dbReference type="ARBA" id="ARBA00023136"/>
    </source>
</evidence>
<feature type="transmembrane region" description="Helical" evidence="10">
    <location>
        <begin position="864"/>
        <end position="884"/>
    </location>
</feature>
<keyword evidence="3 10" id="KW-0813">Transport</keyword>
<feature type="transmembrane region" description="Helical" evidence="10">
    <location>
        <begin position="772"/>
        <end position="790"/>
    </location>
</feature>
<feature type="transmembrane region" description="Helical" evidence="10">
    <location>
        <begin position="904"/>
        <end position="920"/>
    </location>
</feature>
<reference evidence="14" key="2">
    <citation type="submission" date="2020-11" db="EMBL/GenBank/DDBJ databases">
        <authorList>
            <consortium name="DOE Joint Genome Institute"/>
            <person name="Kuo A."/>
            <person name="Miyauchi S."/>
            <person name="Kiss E."/>
            <person name="Drula E."/>
            <person name="Kohler A."/>
            <person name="Sanchez-Garcia M."/>
            <person name="Andreopoulos B."/>
            <person name="Barry K.W."/>
            <person name="Bonito G."/>
            <person name="Buee M."/>
            <person name="Carver A."/>
            <person name="Chen C."/>
            <person name="Cichocki N."/>
            <person name="Clum A."/>
            <person name="Culley D."/>
            <person name="Crous P.W."/>
            <person name="Fauchery L."/>
            <person name="Girlanda M."/>
            <person name="Hayes R."/>
            <person name="Keri Z."/>
            <person name="Labutti K."/>
            <person name="Lipzen A."/>
            <person name="Lombard V."/>
            <person name="Magnuson J."/>
            <person name="Maillard F."/>
            <person name="Morin E."/>
            <person name="Murat C."/>
            <person name="Nolan M."/>
            <person name="Ohm R."/>
            <person name="Pangilinan J."/>
            <person name="Pereira M."/>
            <person name="Perotto S."/>
            <person name="Peter M."/>
            <person name="Riley R."/>
            <person name="Sitrit Y."/>
            <person name="Stielow B."/>
            <person name="Szollosi G."/>
            <person name="Zifcakova L."/>
            <person name="Stursova M."/>
            <person name="Spatafora J.W."/>
            <person name="Tedersoo L."/>
            <person name="Vaario L.-M."/>
            <person name="Yamada A."/>
            <person name="Yan M."/>
            <person name="Wang P."/>
            <person name="Xu J."/>
            <person name="Bruns T."/>
            <person name="Baldrian P."/>
            <person name="Vilgalys R."/>
            <person name="Henrissat B."/>
            <person name="Grigoriev I.V."/>
            <person name="Hibbett D."/>
            <person name="Nagy L.G."/>
            <person name="Martin F.M."/>
        </authorList>
    </citation>
    <scope>NUCLEOTIDE SEQUENCE</scope>
    <source>
        <strain evidence="14">UH-Tt-Lm1</strain>
    </source>
</reference>
<evidence type="ECO:0000313" key="15">
    <source>
        <dbReference type="Proteomes" id="UP000736335"/>
    </source>
</evidence>
<evidence type="ECO:0000256" key="4">
    <source>
        <dbReference type="ARBA" id="ARBA00022692"/>
    </source>
</evidence>
<dbReference type="InterPro" id="IPR012908">
    <property type="entry name" value="PGAP1-ab_dom-like"/>
</dbReference>
<proteinExistence type="inferred from homology"/>
<dbReference type="GO" id="GO:0050185">
    <property type="term" value="F:phosphatidylinositol deacylase activity"/>
    <property type="evidence" value="ECO:0007669"/>
    <property type="project" value="TreeGrafter"/>
</dbReference>
<keyword evidence="15" id="KW-1185">Reference proteome</keyword>
<dbReference type="GO" id="GO:0005789">
    <property type="term" value="C:endoplasmic reticulum membrane"/>
    <property type="evidence" value="ECO:0007669"/>
    <property type="project" value="UniProtKB-SubCell"/>
</dbReference>
<feature type="transmembrane region" description="Helical" evidence="10">
    <location>
        <begin position="941"/>
        <end position="957"/>
    </location>
</feature>
<feature type="transmembrane region" description="Helical" evidence="10">
    <location>
        <begin position="963"/>
        <end position="985"/>
    </location>
</feature>
<evidence type="ECO:0000256" key="1">
    <source>
        <dbReference type="ARBA" id="ARBA00004477"/>
    </source>
</evidence>
<name>A0A9P6HB74_9AGAM</name>
<comment type="similarity">
    <text evidence="2 10">Belongs to the GPI inositol-deacylase family.</text>
</comment>
<feature type="domain" description="GPI inositol-deacylase transmembrane" evidence="13">
    <location>
        <begin position="704"/>
        <end position="978"/>
    </location>
</feature>
<dbReference type="OrthoDB" id="348976at2759"/>
<keyword evidence="4 10" id="KW-0812">Transmembrane</keyword>
<dbReference type="AlphaFoldDB" id="A0A9P6HB74"/>
<evidence type="ECO:0000256" key="6">
    <source>
        <dbReference type="ARBA" id="ARBA00022824"/>
    </source>
</evidence>
<dbReference type="Pfam" id="PF25140">
    <property type="entry name" value="PGAP1_TMD"/>
    <property type="match status" value="1"/>
</dbReference>
<dbReference type="PANTHER" id="PTHR15495:SF7">
    <property type="entry name" value="GPI INOSITOL-DEACYLASE"/>
    <property type="match status" value="1"/>
</dbReference>
<dbReference type="InterPro" id="IPR056824">
    <property type="entry name" value="PGAP1_TMD"/>
</dbReference>
<organism evidence="14 15">
    <name type="scientific">Thelephora terrestris</name>
    <dbReference type="NCBI Taxonomy" id="56493"/>
    <lineage>
        <taxon>Eukaryota</taxon>
        <taxon>Fungi</taxon>
        <taxon>Dikarya</taxon>
        <taxon>Basidiomycota</taxon>
        <taxon>Agaricomycotina</taxon>
        <taxon>Agaricomycetes</taxon>
        <taxon>Thelephorales</taxon>
        <taxon>Thelephoraceae</taxon>
        <taxon>Thelephora</taxon>
    </lineage>
</organism>
<keyword evidence="9 10" id="KW-0472">Membrane</keyword>
<keyword evidence="6 10" id="KW-0256">Endoplasmic reticulum</keyword>
<feature type="transmembrane region" description="Helical" evidence="10">
    <location>
        <begin position="722"/>
        <end position="752"/>
    </location>
</feature>
<comment type="caution">
    <text evidence="14">The sequence shown here is derived from an EMBL/GenBank/DDBJ whole genome shotgun (WGS) entry which is preliminary data.</text>
</comment>
<dbReference type="GO" id="GO:0006505">
    <property type="term" value="P:GPI anchor metabolic process"/>
    <property type="evidence" value="ECO:0007669"/>
    <property type="project" value="TreeGrafter"/>
</dbReference>
<dbReference type="EC" id="3.1.-.-" evidence="10"/>
<reference evidence="14" key="1">
    <citation type="journal article" date="2020" name="Nat. Commun.">
        <title>Large-scale genome sequencing of mycorrhizal fungi provides insights into the early evolution of symbiotic traits.</title>
        <authorList>
            <person name="Miyauchi S."/>
            <person name="Kiss E."/>
            <person name="Kuo A."/>
            <person name="Drula E."/>
            <person name="Kohler A."/>
            <person name="Sanchez-Garcia M."/>
            <person name="Morin E."/>
            <person name="Andreopoulos B."/>
            <person name="Barry K.W."/>
            <person name="Bonito G."/>
            <person name="Buee M."/>
            <person name="Carver A."/>
            <person name="Chen C."/>
            <person name="Cichocki N."/>
            <person name="Clum A."/>
            <person name="Culley D."/>
            <person name="Crous P.W."/>
            <person name="Fauchery L."/>
            <person name="Girlanda M."/>
            <person name="Hayes R.D."/>
            <person name="Keri Z."/>
            <person name="LaButti K."/>
            <person name="Lipzen A."/>
            <person name="Lombard V."/>
            <person name="Magnuson J."/>
            <person name="Maillard F."/>
            <person name="Murat C."/>
            <person name="Nolan M."/>
            <person name="Ohm R.A."/>
            <person name="Pangilinan J."/>
            <person name="Pereira M.F."/>
            <person name="Perotto S."/>
            <person name="Peter M."/>
            <person name="Pfister S."/>
            <person name="Riley R."/>
            <person name="Sitrit Y."/>
            <person name="Stielow J.B."/>
            <person name="Szollosi G."/>
            <person name="Zifcakova L."/>
            <person name="Stursova M."/>
            <person name="Spatafora J.W."/>
            <person name="Tedersoo L."/>
            <person name="Vaario L.M."/>
            <person name="Yamada A."/>
            <person name="Yan M."/>
            <person name="Wang P."/>
            <person name="Xu J."/>
            <person name="Bruns T."/>
            <person name="Baldrian P."/>
            <person name="Vilgalys R."/>
            <person name="Dunand C."/>
            <person name="Henrissat B."/>
            <person name="Grigoriev I.V."/>
            <person name="Hibbett D."/>
            <person name="Nagy L.G."/>
            <person name="Martin F.M."/>
        </authorList>
    </citation>
    <scope>NUCLEOTIDE SEQUENCE</scope>
    <source>
        <strain evidence="14">UH-Tt-Lm1</strain>
    </source>
</reference>
<keyword evidence="5 10" id="KW-0378">Hydrolase</keyword>
<dbReference type="Pfam" id="PF07819">
    <property type="entry name" value="PGAP1"/>
    <property type="match status" value="1"/>
</dbReference>
<feature type="compositionally biased region" description="Pro residues" evidence="11">
    <location>
        <begin position="833"/>
        <end position="843"/>
    </location>
</feature>